<gene>
    <name evidence="3" type="ORF">KI659_09755</name>
</gene>
<keyword evidence="1" id="KW-0175">Coiled coil</keyword>
<dbReference type="InterPro" id="IPR027417">
    <property type="entry name" value="P-loop_NTPase"/>
</dbReference>
<dbReference type="RefSeq" id="WP_213945156.1">
    <property type="nucleotide sequence ID" value="NZ_JAHCMY010000004.1"/>
</dbReference>
<feature type="domain" description="Rad50/SbcC-type AAA" evidence="2">
    <location>
        <begin position="5"/>
        <end position="263"/>
    </location>
</feature>
<organism evidence="3 4">
    <name type="scientific">Litoribacter ruber</name>
    <dbReference type="NCBI Taxonomy" id="702568"/>
    <lineage>
        <taxon>Bacteria</taxon>
        <taxon>Pseudomonadati</taxon>
        <taxon>Bacteroidota</taxon>
        <taxon>Cytophagia</taxon>
        <taxon>Cytophagales</taxon>
        <taxon>Cyclobacteriaceae</taxon>
        <taxon>Litoribacter</taxon>
    </lineage>
</organism>
<accession>A0AAP2G1B1</accession>
<feature type="coiled-coil region" evidence="1">
    <location>
        <begin position="793"/>
        <end position="827"/>
    </location>
</feature>
<feature type="coiled-coil region" evidence="1">
    <location>
        <begin position="611"/>
        <end position="638"/>
    </location>
</feature>
<proteinExistence type="predicted"/>
<reference evidence="3 4" key="1">
    <citation type="submission" date="2021-05" db="EMBL/GenBank/DDBJ databases">
        <authorList>
            <person name="Zhang Z.D."/>
            <person name="Osman G."/>
        </authorList>
    </citation>
    <scope>NUCLEOTIDE SEQUENCE [LARGE SCALE GENOMIC DNA]</scope>
    <source>
        <strain evidence="3 4">KCTC 32217</strain>
    </source>
</reference>
<dbReference type="GO" id="GO:0006302">
    <property type="term" value="P:double-strand break repair"/>
    <property type="evidence" value="ECO:0007669"/>
    <property type="project" value="InterPro"/>
</dbReference>
<protein>
    <submittedName>
        <fullName evidence="3">SMC family ATPase</fullName>
    </submittedName>
</protein>
<evidence type="ECO:0000256" key="1">
    <source>
        <dbReference type="SAM" id="Coils"/>
    </source>
</evidence>
<evidence type="ECO:0000313" key="3">
    <source>
        <dbReference type="EMBL" id="MBS9524299.1"/>
    </source>
</evidence>
<feature type="coiled-coil region" evidence="1">
    <location>
        <begin position="375"/>
        <end position="483"/>
    </location>
</feature>
<evidence type="ECO:0000259" key="2">
    <source>
        <dbReference type="Pfam" id="PF13476"/>
    </source>
</evidence>
<comment type="caution">
    <text evidence="3">The sequence shown here is derived from an EMBL/GenBank/DDBJ whole genome shotgun (WGS) entry which is preliminary data.</text>
</comment>
<dbReference type="SUPFAM" id="SSF52540">
    <property type="entry name" value="P-loop containing nucleoside triphosphate hydrolases"/>
    <property type="match status" value="1"/>
</dbReference>
<feature type="coiled-coil region" evidence="1">
    <location>
        <begin position="218"/>
        <end position="265"/>
    </location>
</feature>
<dbReference type="PANTHER" id="PTHR32114">
    <property type="entry name" value="ABC TRANSPORTER ABCH.3"/>
    <property type="match status" value="1"/>
</dbReference>
<dbReference type="Pfam" id="PF13558">
    <property type="entry name" value="SbcC_Walker_B"/>
    <property type="match status" value="1"/>
</dbReference>
<keyword evidence="4" id="KW-1185">Reference proteome</keyword>
<dbReference type="Proteomes" id="UP001319104">
    <property type="component" value="Unassembled WGS sequence"/>
</dbReference>
<sequence>MIPVRLDIEGLYSYKEKQSIDFTQLTSAGLFGIFGAVGSGKSSILEAILLALYSRTERLSPVGERASMVNLQSEKISIEFEFLAGKNNAIRYKAQYLAKRNRNNWEDVKTATHTFYRATEDSWEPLEERGEDILGMKLDHFRQTVIIPQGKFRDFIELGPKDRATMMKDLFGLSRFELSPQTKALLSEVYTQKLKLKTQLETLSDYTKEKLQEQSTLLKNLKEKEKGSASELEKLEAQFSHAKQLKDKHQEYKEIQKKWNELQTRSTAIERSKANLQQYQKATLHFKPLFTQLEELRIDLEKYKVSVTDCQRWKDDFEKEVSALLDTETSLQKEYQKKGEREAKIRDLKKVMEINDLEIDSKTNQALIEKLSPTIQDCQDKITQLTKQIEEQEGLYDNLQAPDPNELANLKNMVWEMEELTKQITQLEKELQQNKLHQAEVNEQAIAIRKAMPEGITTLEDWIQTVENQIRHLEALREKLLQQQGLTAYAGHLHDGQPCPLCGSESHPIPLPADFDNLELSTNESQIKEAKTFLKQVRQKGSSMDRILFSLQDLGEKISEKEKQLAGLSERKKQLHHQLAEKGYSTVHEVQEALLEANKTTEKQSKLLSSLKALRQDCSKLREDSSSNQEKLQKAQNEYSSQLSAINSKKDDLQFKDFCQPYFAQTNEQIKTTIDKVQQAIDQLEVKITRNKDALIDSRGRQSTNLANLKQFSELLKGCEEKQVAQKETLKNKMQEMGFGLEEELKAILDQQLDTEKLEAQINEFERQWHLTKDRLEAYVQNKEVTGFEEEWFARLSSELSQSKETFDQLKKEIALTQNQMETTQQKLEEKAGLNKSLDVVEKRESNLRELEGLFKGSGFVKYVSSIYLKELSHTANRRFMKLTKNNLSLEIDNDNTFWVLDHLNGGKRRLLKTLSGGQTFQASLCLALSLAEKVKSLNWADQSFFFLDEGFGSLDKNSLRVVFETLKSLRHENRIVGIISHVEELQQEIGVYAEVELDGEKGSVVRYSY</sequence>
<dbReference type="AlphaFoldDB" id="A0AAP2G1B1"/>
<evidence type="ECO:0000313" key="4">
    <source>
        <dbReference type="Proteomes" id="UP001319104"/>
    </source>
</evidence>
<dbReference type="PANTHER" id="PTHR32114:SF2">
    <property type="entry name" value="ABC TRANSPORTER ABCH.3"/>
    <property type="match status" value="1"/>
</dbReference>
<feature type="coiled-coil region" evidence="1">
    <location>
        <begin position="667"/>
        <end position="694"/>
    </location>
</feature>
<dbReference type="EMBL" id="JAHCMY010000004">
    <property type="protein sequence ID" value="MBS9524299.1"/>
    <property type="molecule type" value="Genomic_DNA"/>
</dbReference>
<feature type="coiled-coil region" evidence="1">
    <location>
        <begin position="551"/>
        <end position="578"/>
    </location>
</feature>
<dbReference type="GO" id="GO:0016887">
    <property type="term" value="F:ATP hydrolysis activity"/>
    <property type="evidence" value="ECO:0007669"/>
    <property type="project" value="InterPro"/>
</dbReference>
<dbReference type="InterPro" id="IPR038729">
    <property type="entry name" value="Rad50/SbcC_AAA"/>
</dbReference>
<dbReference type="Pfam" id="PF13476">
    <property type="entry name" value="AAA_23"/>
    <property type="match status" value="1"/>
</dbReference>
<dbReference type="Gene3D" id="3.40.50.300">
    <property type="entry name" value="P-loop containing nucleotide triphosphate hydrolases"/>
    <property type="match status" value="2"/>
</dbReference>
<name>A0AAP2G1B1_9BACT</name>